<evidence type="ECO:0000256" key="2">
    <source>
        <dbReference type="ARBA" id="ARBA00022692"/>
    </source>
</evidence>
<evidence type="ECO:0000256" key="4">
    <source>
        <dbReference type="ARBA" id="ARBA00023136"/>
    </source>
</evidence>
<evidence type="ECO:0000313" key="8">
    <source>
        <dbReference type="Proteomes" id="UP000286746"/>
    </source>
</evidence>
<dbReference type="RefSeq" id="WP_125051564.1">
    <property type="nucleotide sequence ID" value="NZ_BHZD01000001.1"/>
</dbReference>
<gene>
    <name evidence="7" type="ORF">GKJPGBOP_00597</name>
</gene>
<dbReference type="PROSITE" id="PS51012">
    <property type="entry name" value="ABC_TM2"/>
    <property type="match status" value="1"/>
</dbReference>
<protein>
    <recommendedName>
        <fullName evidence="5">Transport permease protein</fullName>
    </recommendedName>
</protein>
<dbReference type="GO" id="GO:0005886">
    <property type="term" value="C:plasma membrane"/>
    <property type="evidence" value="ECO:0007669"/>
    <property type="project" value="UniProtKB-SubCell"/>
</dbReference>
<dbReference type="Proteomes" id="UP000286746">
    <property type="component" value="Unassembled WGS sequence"/>
</dbReference>
<dbReference type="EMBL" id="BHZD01000001">
    <property type="protein sequence ID" value="GCD40944.1"/>
    <property type="molecule type" value="Genomic_DNA"/>
</dbReference>
<accession>A0A401VV50</accession>
<dbReference type="GO" id="GO:0140359">
    <property type="term" value="F:ABC-type transporter activity"/>
    <property type="evidence" value="ECO:0007669"/>
    <property type="project" value="InterPro"/>
</dbReference>
<keyword evidence="3 5" id="KW-1133">Transmembrane helix</keyword>
<keyword evidence="8" id="KW-1185">Reference proteome</keyword>
<reference evidence="7 8" key="1">
    <citation type="submission" date="2018-11" db="EMBL/GenBank/DDBJ databases">
        <title>Whole genome sequence of Streptomyces paromomycinus NBRC 15454(T).</title>
        <authorList>
            <person name="Komaki H."/>
            <person name="Tamura T."/>
        </authorList>
    </citation>
    <scope>NUCLEOTIDE SEQUENCE [LARGE SCALE GENOMIC DNA]</scope>
    <source>
        <strain evidence="7 8">NBRC 15454</strain>
    </source>
</reference>
<feature type="transmembrane region" description="Helical" evidence="5">
    <location>
        <begin position="193"/>
        <end position="211"/>
    </location>
</feature>
<feature type="transmembrane region" description="Helical" evidence="5">
    <location>
        <begin position="35"/>
        <end position="57"/>
    </location>
</feature>
<dbReference type="PANTHER" id="PTHR43229">
    <property type="entry name" value="NODULATION PROTEIN J"/>
    <property type="match status" value="1"/>
</dbReference>
<evidence type="ECO:0000256" key="5">
    <source>
        <dbReference type="RuleBase" id="RU361157"/>
    </source>
</evidence>
<dbReference type="InterPro" id="IPR051784">
    <property type="entry name" value="Nod_factor_ABC_transporter"/>
</dbReference>
<feature type="transmembrane region" description="Helical" evidence="5">
    <location>
        <begin position="77"/>
        <end position="98"/>
    </location>
</feature>
<evidence type="ECO:0000256" key="1">
    <source>
        <dbReference type="ARBA" id="ARBA00004141"/>
    </source>
</evidence>
<name>A0A401VV50_STREY</name>
<sequence length="277" mass="29616">MTITVPTRAPAAKSRALHTFAAMMARDARVLRRNFVMSAVRVVIQPLLFVFVFAYVLPKVGAGGAGPGGEAFSTVMVPGLVGSSMVLQAMAAVTFPLVMELSGPGAIEDRALAPVSVRVLGLQKILSAVVEGLVAGLLVFPVVLLVHAQGHAPAVEVADWPMLVLVLLTGAVLAASIGMYLATRIDPRQIQVLFTLVMFPAMMLGCVYFPWTALESTPWLQYAVLLNPMVYMNEGLRAVLTPQIDSMPAWAFLTALLVGAVGFGRLAMRSFARRVLR</sequence>
<organism evidence="7 8">
    <name type="scientific">Streptomyces paromomycinus</name>
    <name type="common">Streptomyces rimosus subsp. paromomycinus</name>
    <dbReference type="NCBI Taxonomy" id="92743"/>
    <lineage>
        <taxon>Bacteria</taxon>
        <taxon>Bacillati</taxon>
        <taxon>Actinomycetota</taxon>
        <taxon>Actinomycetes</taxon>
        <taxon>Kitasatosporales</taxon>
        <taxon>Streptomycetaceae</taxon>
        <taxon>Streptomyces</taxon>
    </lineage>
</organism>
<keyword evidence="5" id="KW-1003">Cell membrane</keyword>
<evidence type="ECO:0000313" key="7">
    <source>
        <dbReference type="EMBL" id="GCD40944.1"/>
    </source>
</evidence>
<feature type="domain" description="ABC transmembrane type-2" evidence="6">
    <location>
        <begin position="37"/>
        <end position="274"/>
    </location>
</feature>
<evidence type="ECO:0000256" key="3">
    <source>
        <dbReference type="ARBA" id="ARBA00022989"/>
    </source>
</evidence>
<comment type="subcellular location">
    <subcellularLocation>
        <location evidence="5">Cell membrane</location>
        <topology evidence="5">Multi-pass membrane protein</topology>
    </subcellularLocation>
    <subcellularLocation>
        <location evidence="1">Membrane</location>
        <topology evidence="1">Multi-pass membrane protein</topology>
    </subcellularLocation>
</comment>
<feature type="transmembrane region" description="Helical" evidence="5">
    <location>
        <begin position="249"/>
        <end position="268"/>
    </location>
</feature>
<dbReference type="AlphaFoldDB" id="A0A401VV50"/>
<dbReference type="InterPro" id="IPR047817">
    <property type="entry name" value="ABC2_TM_bact-type"/>
</dbReference>
<keyword evidence="2 5" id="KW-0812">Transmembrane</keyword>
<feature type="transmembrane region" description="Helical" evidence="5">
    <location>
        <begin position="160"/>
        <end position="181"/>
    </location>
</feature>
<comment type="similarity">
    <text evidence="5">Belongs to the ABC-2 integral membrane protein family.</text>
</comment>
<comment type="caution">
    <text evidence="7">The sequence shown here is derived from an EMBL/GenBank/DDBJ whole genome shotgun (WGS) entry which is preliminary data.</text>
</comment>
<dbReference type="PANTHER" id="PTHR43229:SF2">
    <property type="entry name" value="NODULATION PROTEIN J"/>
    <property type="match status" value="1"/>
</dbReference>
<proteinExistence type="inferred from homology"/>
<evidence type="ECO:0000259" key="6">
    <source>
        <dbReference type="PROSITE" id="PS51012"/>
    </source>
</evidence>
<dbReference type="InterPro" id="IPR013525">
    <property type="entry name" value="ABC2_TM"/>
</dbReference>
<keyword evidence="5" id="KW-0813">Transport</keyword>
<feature type="transmembrane region" description="Helical" evidence="5">
    <location>
        <begin position="125"/>
        <end position="148"/>
    </location>
</feature>
<dbReference type="Pfam" id="PF01061">
    <property type="entry name" value="ABC2_membrane"/>
    <property type="match status" value="1"/>
</dbReference>
<keyword evidence="4 5" id="KW-0472">Membrane</keyword>